<keyword evidence="9" id="KW-0012">Acyltransferase</keyword>
<comment type="subcellular location">
    <subcellularLocation>
        <location evidence="1">Cell membrane</location>
        <topology evidence="1">Multi-pass membrane protein</topology>
    </subcellularLocation>
</comment>
<dbReference type="Pfam" id="PF01757">
    <property type="entry name" value="Acyl_transf_3"/>
    <property type="match status" value="1"/>
</dbReference>
<dbReference type="EMBL" id="CP053923">
    <property type="protein sequence ID" value="QNT70638.1"/>
    <property type="molecule type" value="Genomic_DNA"/>
</dbReference>
<proteinExistence type="inferred from homology"/>
<dbReference type="Proteomes" id="UP000516369">
    <property type="component" value="Chromosome"/>
</dbReference>
<comment type="similarity">
    <text evidence="2">Belongs to the acyltransferase 3 family.</text>
</comment>
<evidence type="ECO:0000256" key="5">
    <source>
        <dbReference type="ARBA" id="ARBA00022989"/>
    </source>
</evidence>
<keyword evidence="3" id="KW-1003">Cell membrane</keyword>
<feature type="transmembrane region" description="Helical" evidence="7">
    <location>
        <begin position="114"/>
        <end position="133"/>
    </location>
</feature>
<dbReference type="PANTHER" id="PTHR40074:SF4">
    <property type="entry name" value="INNER MEMBRANE PROTEIN YCFT"/>
    <property type="match status" value="1"/>
</dbReference>
<keyword evidence="10" id="KW-1185">Reference proteome</keyword>
<sequence>MPSLLAFAGRQRAADRHWGDGQIARREMLVMQNDRLAWVDCAKGIGITLVVYTHVQMGVLAAGLAPDDDIFAWVNYALFLTHMPLFFFLSGLFVGRSIEKGSKHFLLSKIQTVVYPYFLWSFVQGAIQITMAGSTNNVVHWGDLFVIAWKPFMQFWFLYALFLAQLAALLLYRHKPLLIALALLAYACRSIAPGILGDACYQLPFFVIGMLLADRGHWTGRLGSSGVRRGARPCWRRLLSPSPPAAVASVALTASPGSPCLPPWWQSLWCCGSPGPSTARWPRCCRCWAARR</sequence>
<keyword evidence="5 7" id="KW-1133">Transmembrane helix</keyword>
<dbReference type="PANTHER" id="PTHR40074">
    <property type="entry name" value="O-ACETYLTRANSFERASE WECH"/>
    <property type="match status" value="1"/>
</dbReference>
<feature type="transmembrane region" description="Helical" evidence="7">
    <location>
        <begin position="70"/>
        <end position="94"/>
    </location>
</feature>
<feature type="transmembrane region" description="Helical" evidence="7">
    <location>
        <begin position="153"/>
        <end position="172"/>
    </location>
</feature>
<evidence type="ECO:0000256" key="1">
    <source>
        <dbReference type="ARBA" id="ARBA00004651"/>
    </source>
</evidence>
<feature type="domain" description="Acyltransferase 3" evidence="8">
    <location>
        <begin position="37"/>
        <end position="220"/>
    </location>
</feature>
<dbReference type="AlphaFoldDB" id="A0A7H1N4K2"/>
<evidence type="ECO:0000256" key="7">
    <source>
        <dbReference type="SAM" id="Phobius"/>
    </source>
</evidence>
<accession>A0A7H1N4K2</accession>
<dbReference type="GO" id="GO:0005886">
    <property type="term" value="C:plasma membrane"/>
    <property type="evidence" value="ECO:0007669"/>
    <property type="project" value="UniProtKB-SubCell"/>
</dbReference>
<keyword evidence="6 7" id="KW-0472">Membrane</keyword>
<evidence type="ECO:0000313" key="9">
    <source>
        <dbReference type="EMBL" id="QNT70638.1"/>
    </source>
</evidence>
<evidence type="ECO:0000256" key="4">
    <source>
        <dbReference type="ARBA" id="ARBA00022692"/>
    </source>
</evidence>
<keyword evidence="4 7" id="KW-0812">Transmembrane</keyword>
<protein>
    <submittedName>
        <fullName evidence="9">Acyltransferase</fullName>
    </submittedName>
</protein>
<evidence type="ECO:0000256" key="2">
    <source>
        <dbReference type="ARBA" id="ARBA00007400"/>
    </source>
</evidence>
<name>A0A7H1N4K2_9PROT</name>
<dbReference type="GO" id="GO:0009246">
    <property type="term" value="P:enterobacterial common antigen biosynthetic process"/>
    <property type="evidence" value="ECO:0007669"/>
    <property type="project" value="TreeGrafter"/>
</dbReference>
<evidence type="ECO:0000256" key="6">
    <source>
        <dbReference type="ARBA" id="ARBA00023136"/>
    </source>
</evidence>
<feature type="transmembrane region" description="Helical" evidence="7">
    <location>
        <begin position="177"/>
        <end position="196"/>
    </location>
</feature>
<dbReference type="InterPro" id="IPR002656">
    <property type="entry name" value="Acyl_transf_3_dom"/>
</dbReference>
<feature type="transmembrane region" description="Helical" evidence="7">
    <location>
        <begin position="36"/>
        <end position="55"/>
    </location>
</feature>
<dbReference type="GO" id="GO:0016413">
    <property type="term" value="F:O-acetyltransferase activity"/>
    <property type="evidence" value="ECO:0007669"/>
    <property type="project" value="TreeGrafter"/>
</dbReference>
<dbReference type="KEGG" id="dvn:HQ394_16515"/>
<evidence type="ECO:0000313" key="10">
    <source>
        <dbReference type="Proteomes" id="UP000516369"/>
    </source>
</evidence>
<keyword evidence="9" id="KW-0808">Transferase</keyword>
<gene>
    <name evidence="9" type="ORF">HQ394_16515</name>
</gene>
<organism evidence="9 10">
    <name type="scientific">Defluviicoccus vanus</name>
    <dbReference type="NCBI Taxonomy" id="111831"/>
    <lineage>
        <taxon>Bacteria</taxon>
        <taxon>Pseudomonadati</taxon>
        <taxon>Pseudomonadota</taxon>
        <taxon>Alphaproteobacteria</taxon>
        <taxon>Rhodospirillales</taxon>
        <taxon>Rhodospirillaceae</taxon>
        <taxon>Defluviicoccus</taxon>
    </lineage>
</organism>
<reference evidence="9 10" key="1">
    <citation type="submission" date="2020-05" db="EMBL/GenBank/DDBJ databases">
        <title>Complete closed genome sequence of Defluviicoccus vanus.</title>
        <authorList>
            <person name="Bessarab I."/>
            <person name="Arumugam K."/>
            <person name="Maszenan A.M."/>
            <person name="Seviour R.J."/>
            <person name="Williams R.B."/>
        </authorList>
    </citation>
    <scope>NUCLEOTIDE SEQUENCE [LARGE SCALE GENOMIC DNA]</scope>
    <source>
        <strain evidence="9 10">Ben 114</strain>
    </source>
</reference>
<evidence type="ECO:0000259" key="8">
    <source>
        <dbReference type="Pfam" id="PF01757"/>
    </source>
</evidence>
<evidence type="ECO:0000256" key="3">
    <source>
        <dbReference type="ARBA" id="ARBA00022475"/>
    </source>
</evidence>